<feature type="region of interest" description="Disordered" evidence="7">
    <location>
        <begin position="530"/>
        <end position="570"/>
    </location>
</feature>
<dbReference type="EC" id="2.7.11.1" evidence="1"/>
<dbReference type="PANTHER" id="PTHR42926:SF1">
    <property type="entry name" value="CIRCADIAN CLOCK OSCILLATOR PROTEIN KAIC 1"/>
    <property type="match status" value="1"/>
</dbReference>
<evidence type="ECO:0000256" key="2">
    <source>
        <dbReference type="ARBA" id="ARBA00022553"/>
    </source>
</evidence>
<dbReference type="Proteomes" id="UP001595799">
    <property type="component" value="Unassembled WGS sequence"/>
</dbReference>
<evidence type="ECO:0000259" key="8">
    <source>
        <dbReference type="PROSITE" id="PS51146"/>
    </source>
</evidence>
<dbReference type="InterPro" id="IPR051347">
    <property type="entry name" value="Circadian_clock_KaiC-rel"/>
</dbReference>
<organism evidence="9 10">
    <name type="scientific">Fodinicurvata halophila</name>
    <dbReference type="NCBI Taxonomy" id="1419723"/>
    <lineage>
        <taxon>Bacteria</taxon>
        <taxon>Pseudomonadati</taxon>
        <taxon>Pseudomonadota</taxon>
        <taxon>Alphaproteobacteria</taxon>
        <taxon>Rhodospirillales</taxon>
        <taxon>Rhodovibrionaceae</taxon>
        <taxon>Fodinicurvata</taxon>
    </lineage>
</organism>
<protein>
    <recommendedName>
        <fullName evidence="1">non-specific serine/threonine protein kinase</fullName>
        <ecNumber evidence="1">2.7.11.1</ecNumber>
    </recommendedName>
</protein>
<dbReference type="InterPro" id="IPR003593">
    <property type="entry name" value="AAA+_ATPase"/>
</dbReference>
<dbReference type="RefSeq" id="WP_382422335.1">
    <property type="nucleotide sequence ID" value="NZ_JBHSCW010000004.1"/>
</dbReference>
<dbReference type="NCBIfam" id="NF006799">
    <property type="entry name" value="PRK09302.1"/>
    <property type="match status" value="1"/>
</dbReference>
<keyword evidence="3 9" id="KW-0808">Transferase</keyword>
<keyword evidence="10" id="KW-1185">Reference proteome</keyword>
<keyword evidence="5" id="KW-0418">Kinase</keyword>
<feature type="domain" description="KaiC" evidence="8">
    <location>
        <begin position="246"/>
        <end position="478"/>
    </location>
</feature>
<dbReference type="InterPro" id="IPR030665">
    <property type="entry name" value="KaiC"/>
</dbReference>
<dbReference type="SMART" id="SM00382">
    <property type="entry name" value="AAA"/>
    <property type="match status" value="2"/>
</dbReference>
<dbReference type="InterPro" id="IPR014774">
    <property type="entry name" value="KaiC-like_dom"/>
</dbReference>
<evidence type="ECO:0000256" key="4">
    <source>
        <dbReference type="ARBA" id="ARBA00022737"/>
    </source>
</evidence>
<evidence type="ECO:0000256" key="1">
    <source>
        <dbReference type="ARBA" id="ARBA00012513"/>
    </source>
</evidence>
<dbReference type="PROSITE" id="PS51146">
    <property type="entry name" value="KAIC"/>
    <property type="match status" value="2"/>
</dbReference>
<evidence type="ECO:0000256" key="7">
    <source>
        <dbReference type="SAM" id="MobiDB-lite"/>
    </source>
</evidence>
<feature type="domain" description="KaiC" evidence="8">
    <location>
        <begin position="2"/>
        <end position="245"/>
    </location>
</feature>
<proteinExistence type="predicted"/>
<dbReference type="PIRSF" id="PIRSF039117">
    <property type="entry name" value="KaiC"/>
    <property type="match status" value="1"/>
</dbReference>
<evidence type="ECO:0000256" key="6">
    <source>
        <dbReference type="ARBA" id="ARBA00022801"/>
    </source>
</evidence>
<name>A0ABV8UN04_9PROT</name>
<accession>A0ABV8UN04</accession>
<dbReference type="PRINTS" id="PR01874">
    <property type="entry name" value="DNAREPAIRADA"/>
</dbReference>
<dbReference type="GO" id="GO:0004674">
    <property type="term" value="F:protein serine/threonine kinase activity"/>
    <property type="evidence" value="ECO:0007669"/>
    <property type="project" value="UniProtKB-EC"/>
</dbReference>
<sequence length="570" mass="62465">MLKSPTNIKGFDAITSGGLPAGRTTLVAGDAGAGKTVFALQVLAEGARTYAEPGIFVAFEESAQRIKNNAQTFGWDLDALERENLFFLDAQPDTGLLHSGEFDIEGMLAALEARVSAMGAKRIVFDAIDIILAMMPDIGSVRHQVFRLHSWLLEHELTAVITMKSVRDSLVIPGLQPLDFMQFMVDCALQLNHGIQDGVSQRSLRVCKYRGTAFEENEVPFVIGSSGIEVAFTSNWDYPEIPVSDERLSSGVARLDEMMDGGYFRGASILLTGSPGTAKTTLSGAFAAAGCERGENVLFVSFDSRSDEIVRNLESVSIRLAPHIQSGRLRMQSLRALTSSAETHLLRIRELADEHGATCLVIDPLSALAKSGNVGRAPSVAERMIDWAKAAGMTVMCTSLVDEGGEPMESTPIQVSTIADAWLHLSNVIHAGERNRALSVIKSRGTGHSNQVRELLLSSDGIDLTEVYTSGGEVLMGSMRWAREREEALAKREREARAAQERARLQAETSELEHQIALLQDRLVSKREEESTLHERYEQINEENSKTRAQLHRLRKGKTSRQDEAGDDEQ</sequence>
<dbReference type="InterPro" id="IPR010624">
    <property type="entry name" value="KaiC_dom"/>
</dbReference>
<comment type="caution">
    <text evidence="9">The sequence shown here is derived from an EMBL/GenBank/DDBJ whole genome shotgun (WGS) entry which is preliminary data.</text>
</comment>
<evidence type="ECO:0000313" key="9">
    <source>
        <dbReference type="EMBL" id="MFC4351991.1"/>
    </source>
</evidence>
<dbReference type="EMBL" id="JBHSCW010000004">
    <property type="protein sequence ID" value="MFC4351991.1"/>
    <property type="molecule type" value="Genomic_DNA"/>
</dbReference>
<dbReference type="InterPro" id="IPR027417">
    <property type="entry name" value="P-loop_NTPase"/>
</dbReference>
<evidence type="ECO:0000256" key="3">
    <source>
        <dbReference type="ARBA" id="ARBA00022679"/>
    </source>
</evidence>
<keyword evidence="2" id="KW-0597">Phosphoprotein</keyword>
<feature type="compositionally biased region" description="Basic residues" evidence="7">
    <location>
        <begin position="549"/>
        <end position="559"/>
    </location>
</feature>
<dbReference type="PANTHER" id="PTHR42926">
    <property type="match status" value="1"/>
</dbReference>
<keyword evidence="4" id="KW-0677">Repeat</keyword>
<reference evidence="10" key="1">
    <citation type="journal article" date="2019" name="Int. J. Syst. Evol. Microbiol.">
        <title>The Global Catalogue of Microorganisms (GCM) 10K type strain sequencing project: providing services to taxonomists for standard genome sequencing and annotation.</title>
        <authorList>
            <consortium name="The Broad Institute Genomics Platform"/>
            <consortium name="The Broad Institute Genome Sequencing Center for Infectious Disease"/>
            <person name="Wu L."/>
            <person name="Ma J."/>
        </authorList>
    </citation>
    <scope>NUCLEOTIDE SEQUENCE [LARGE SCALE GENOMIC DNA]</scope>
    <source>
        <strain evidence="10">CECT 8472</strain>
    </source>
</reference>
<feature type="compositionally biased region" description="Basic and acidic residues" evidence="7">
    <location>
        <begin position="530"/>
        <end position="546"/>
    </location>
</feature>
<evidence type="ECO:0000256" key="5">
    <source>
        <dbReference type="ARBA" id="ARBA00022777"/>
    </source>
</evidence>
<gene>
    <name evidence="9" type="primary">kaiC</name>
    <name evidence="9" type="ORF">ACFOW6_10595</name>
</gene>
<evidence type="ECO:0000313" key="10">
    <source>
        <dbReference type="Proteomes" id="UP001595799"/>
    </source>
</evidence>
<keyword evidence="6" id="KW-0378">Hydrolase</keyword>
<dbReference type="Gene3D" id="3.40.50.300">
    <property type="entry name" value="P-loop containing nucleotide triphosphate hydrolases"/>
    <property type="match status" value="2"/>
</dbReference>
<dbReference type="SUPFAM" id="SSF52540">
    <property type="entry name" value="P-loop containing nucleoside triphosphate hydrolases"/>
    <property type="match status" value="2"/>
</dbReference>
<dbReference type="Pfam" id="PF06745">
    <property type="entry name" value="ATPase"/>
    <property type="match status" value="2"/>
</dbReference>